<dbReference type="Gene3D" id="4.10.240.10">
    <property type="entry name" value="Zn(2)-C6 fungal-type DNA-binding domain"/>
    <property type="match status" value="1"/>
</dbReference>
<dbReference type="Proteomes" id="UP000799764">
    <property type="component" value="Unassembled WGS sequence"/>
</dbReference>
<proteinExistence type="predicted"/>
<dbReference type="GO" id="GO:0003677">
    <property type="term" value="F:DNA binding"/>
    <property type="evidence" value="ECO:0007669"/>
    <property type="project" value="InterPro"/>
</dbReference>
<evidence type="ECO:0000313" key="6">
    <source>
        <dbReference type="EMBL" id="KAF2441027.1"/>
    </source>
</evidence>
<dbReference type="GO" id="GO:0005634">
    <property type="term" value="C:nucleus"/>
    <property type="evidence" value="ECO:0007669"/>
    <property type="project" value="UniProtKB-SubCell"/>
</dbReference>
<reference evidence="6" key="1">
    <citation type="journal article" date="2020" name="Stud. Mycol.">
        <title>101 Dothideomycetes genomes: a test case for predicting lifestyles and emergence of pathogens.</title>
        <authorList>
            <person name="Haridas S."/>
            <person name="Albert R."/>
            <person name="Binder M."/>
            <person name="Bloem J."/>
            <person name="Labutti K."/>
            <person name="Salamov A."/>
            <person name="Andreopoulos B."/>
            <person name="Baker S."/>
            <person name="Barry K."/>
            <person name="Bills G."/>
            <person name="Bluhm B."/>
            <person name="Cannon C."/>
            <person name="Castanera R."/>
            <person name="Culley D."/>
            <person name="Daum C."/>
            <person name="Ezra D."/>
            <person name="Gonzalez J."/>
            <person name="Henrissat B."/>
            <person name="Kuo A."/>
            <person name="Liang C."/>
            <person name="Lipzen A."/>
            <person name="Lutzoni F."/>
            <person name="Magnuson J."/>
            <person name="Mondo S."/>
            <person name="Nolan M."/>
            <person name="Ohm R."/>
            <person name="Pangilinan J."/>
            <person name="Park H.-J."/>
            <person name="Ramirez L."/>
            <person name="Alfaro M."/>
            <person name="Sun H."/>
            <person name="Tritt A."/>
            <person name="Yoshinaga Y."/>
            <person name="Zwiers L.-H."/>
            <person name="Turgeon B."/>
            <person name="Goodwin S."/>
            <person name="Spatafora J."/>
            <person name="Crous P."/>
            <person name="Grigoriev I."/>
        </authorList>
    </citation>
    <scope>NUCLEOTIDE SEQUENCE</scope>
    <source>
        <strain evidence="6">CBS 690.94</strain>
    </source>
</reference>
<dbReference type="Pfam" id="PF00172">
    <property type="entry name" value="Zn_clus"/>
    <property type="match status" value="1"/>
</dbReference>
<comment type="subcellular location">
    <subcellularLocation>
        <location evidence="1">Nucleus</location>
    </subcellularLocation>
</comment>
<evidence type="ECO:0000256" key="1">
    <source>
        <dbReference type="ARBA" id="ARBA00004123"/>
    </source>
</evidence>
<dbReference type="SUPFAM" id="SSF57701">
    <property type="entry name" value="Zn2/Cys6 DNA-binding domain"/>
    <property type="match status" value="1"/>
</dbReference>
<dbReference type="GO" id="GO:0008270">
    <property type="term" value="F:zinc ion binding"/>
    <property type="evidence" value="ECO:0007669"/>
    <property type="project" value="InterPro"/>
</dbReference>
<feature type="domain" description="Zn(2)-C6 fungal-type" evidence="5">
    <location>
        <begin position="10"/>
        <end position="42"/>
    </location>
</feature>
<dbReference type="CDD" id="cd12148">
    <property type="entry name" value="fungal_TF_MHR"/>
    <property type="match status" value="1"/>
</dbReference>
<dbReference type="OrthoDB" id="4898680at2759"/>
<dbReference type="InterPro" id="IPR007219">
    <property type="entry name" value="XnlR_reg_dom"/>
</dbReference>
<name>A0A9P4PBY7_9PLEO</name>
<dbReference type="PANTHER" id="PTHR31001">
    <property type="entry name" value="UNCHARACTERIZED TRANSCRIPTIONAL REGULATORY PROTEIN"/>
    <property type="match status" value="1"/>
</dbReference>
<dbReference type="SMART" id="SM00066">
    <property type="entry name" value="GAL4"/>
    <property type="match status" value="1"/>
</dbReference>
<evidence type="ECO:0000259" key="5">
    <source>
        <dbReference type="PROSITE" id="PS50048"/>
    </source>
</evidence>
<dbReference type="CDD" id="cd00067">
    <property type="entry name" value="GAL4"/>
    <property type="match status" value="1"/>
</dbReference>
<keyword evidence="7" id="KW-1185">Reference proteome</keyword>
<evidence type="ECO:0000313" key="7">
    <source>
        <dbReference type="Proteomes" id="UP000799764"/>
    </source>
</evidence>
<evidence type="ECO:0000256" key="4">
    <source>
        <dbReference type="SAM" id="MobiDB-lite"/>
    </source>
</evidence>
<dbReference type="PANTHER" id="PTHR31001:SF40">
    <property type="entry name" value="ZN(II)2CYS6 TRANSCRIPTION FACTOR (EUROFUNG)"/>
    <property type="match status" value="1"/>
</dbReference>
<dbReference type="InterPro" id="IPR001138">
    <property type="entry name" value="Zn2Cys6_DnaBD"/>
</dbReference>
<gene>
    <name evidence="6" type="ORF">P171DRAFT_393844</name>
</gene>
<dbReference type="InterPro" id="IPR050613">
    <property type="entry name" value="Sec_Metabolite_Reg"/>
</dbReference>
<feature type="compositionally biased region" description="Basic residues" evidence="4">
    <location>
        <begin position="54"/>
        <end position="65"/>
    </location>
</feature>
<feature type="compositionally biased region" description="Polar residues" evidence="4">
    <location>
        <begin position="106"/>
        <end position="119"/>
    </location>
</feature>
<evidence type="ECO:0000256" key="2">
    <source>
        <dbReference type="ARBA" id="ARBA00022723"/>
    </source>
</evidence>
<sequence length="725" mass="81768">MLRRNGKPRSCEPCRISKIRCDHGTPTCEKCKTRGFTEQCFYHPAPMTRPAGVPRKKPERRRRASNARQNATRDDESRPSLSLSPTVLRNEIGVPSIVNAWPTPPESATRTTQTTSDPRSFYLGSTSYASVFAHEQPLPNALHEQLSASAHGTPTIQASGLEGTRHCRMSVGSFVISKCEQFTFLERLVRTYFKINQGSSMIGPLITNALPQMRRDIEYITSNADSQYPLLAEITKNSSQPLKVPPTMLPSEFHTLFTGPSLRWEAIGLMMALAASCAQFSPPDDPVFTLENGDRVNKDEFITDMIHATNDCITLCQVHGAVNDIMVWLLYNNMLVQSNWYGDNYHGVWRRTGDVISALHAEGIHCENAVVNPCDEPLFLRESRRRIYAAVYRTDKSLADFFGRPPMMHQRYSDRPLPLDLDDEVATSDDHAMVNEVISKLDPDGWALDGQIRPASWIRLRAALGRVKERFLEASLTGKKDVFMIQEIEAIREQHRTNWEASPAHLRYELYDHEAVWRTLKPRAALRMIGAYLDHLHAGFQIQRLFRRHTQNALPALLEIAMNLLSTALIFNKNRNHEYNVQRHFATLVLFYCLPSAGVLALELRRCTLENIPLPNTVSRADIIRNLSVLISCVEWAIVPDDGNHRLCSELNKMIALVLDEVLNYQPPSNEGQPDGTPAVLAGVGAGFFDLPMIDGMEPIPTESEDFLTWLDNANWNNTVGPGRF</sequence>
<keyword evidence="2" id="KW-0479">Metal-binding</keyword>
<comment type="caution">
    <text evidence="6">The sequence shown here is derived from an EMBL/GenBank/DDBJ whole genome shotgun (WGS) entry which is preliminary data.</text>
</comment>
<dbReference type="AlphaFoldDB" id="A0A9P4PBY7"/>
<accession>A0A9P4PBY7</accession>
<dbReference type="PROSITE" id="PS00463">
    <property type="entry name" value="ZN2_CY6_FUNGAL_1"/>
    <property type="match status" value="1"/>
</dbReference>
<dbReference type="GO" id="GO:0000981">
    <property type="term" value="F:DNA-binding transcription factor activity, RNA polymerase II-specific"/>
    <property type="evidence" value="ECO:0007669"/>
    <property type="project" value="InterPro"/>
</dbReference>
<dbReference type="GO" id="GO:0006351">
    <property type="term" value="P:DNA-templated transcription"/>
    <property type="evidence" value="ECO:0007669"/>
    <property type="project" value="InterPro"/>
</dbReference>
<protein>
    <recommendedName>
        <fullName evidence="5">Zn(2)-C6 fungal-type domain-containing protein</fullName>
    </recommendedName>
</protein>
<dbReference type="EMBL" id="MU001506">
    <property type="protein sequence ID" value="KAF2441027.1"/>
    <property type="molecule type" value="Genomic_DNA"/>
</dbReference>
<dbReference type="SMART" id="SM00906">
    <property type="entry name" value="Fungal_trans"/>
    <property type="match status" value="1"/>
</dbReference>
<dbReference type="InterPro" id="IPR036864">
    <property type="entry name" value="Zn2-C6_fun-type_DNA-bd_sf"/>
</dbReference>
<organism evidence="6 7">
    <name type="scientific">Karstenula rhodostoma CBS 690.94</name>
    <dbReference type="NCBI Taxonomy" id="1392251"/>
    <lineage>
        <taxon>Eukaryota</taxon>
        <taxon>Fungi</taxon>
        <taxon>Dikarya</taxon>
        <taxon>Ascomycota</taxon>
        <taxon>Pezizomycotina</taxon>
        <taxon>Dothideomycetes</taxon>
        <taxon>Pleosporomycetidae</taxon>
        <taxon>Pleosporales</taxon>
        <taxon>Massarineae</taxon>
        <taxon>Didymosphaeriaceae</taxon>
        <taxon>Karstenula</taxon>
    </lineage>
</organism>
<evidence type="ECO:0000256" key="3">
    <source>
        <dbReference type="ARBA" id="ARBA00023242"/>
    </source>
</evidence>
<keyword evidence="3" id="KW-0539">Nucleus</keyword>
<feature type="region of interest" description="Disordered" evidence="4">
    <location>
        <begin position="42"/>
        <end position="119"/>
    </location>
</feature>
<dbReference type="PROSITE" id="PS50048">
    <property type="entry name" value="ZN2_CY6_FUNGAL_2"/>
    <property type="match status" value="1"/>
</dbReference>